<dbReference type="SUPFAM" id="SSF51735">
    <property type="entry name" value="NAD(P)-binding Rossmann-fold domains"/>
    <property type="match status" value="1"/>
</dbReference>
<dbReference type="InterPro" id="IPR050259">
    <property type="entry name" value="SDR"/>
</dbReference>
<evidence type="ECO:0000256" key="1">
    <source>
        <dbReference type="ARBA" id="ARBA00005194"/>
    </source>
</evidence>
<evidence type="ECO:0000313" key="9">
    <source>
        <dbReference type="Proteomes" id="UP000007264"/>
    </source>
</evidence>
<dbReference type="EMBL" id="AGSI01000011">
    <property type="protein sequence ID" value="EIE21853.1"/>
    <property type="molecule type" value="Genomic_DNA"/>
</dbReference>
<keyword evidence="9" id="KW-1185">Reference proteome</keyword>
<dbReference type="InterPro" id="IPR002347">
    <property type="entry name" value="SDR_fam"/>
</dbReference>
<dbReference type="PANTHER" id="PTHR42879">
    <property type="entry name" value="3-OXOACYL-(ACYL-CARRIER-PROTEIN) REDUCTASE"/>
    <property type="match status" value="1"/>
</dbReference>
<evidence type="ECO:0000256" key="5">
    <source>
        <dbReference type="RuleBase" id="RU000363"/>
    </source>
</evidence>
<evidence type="ECO:0000256" key="6">
    <source>
        <dbReference type="SAM" id="Coils"/>
    </source>
</evidence>
<dbReference type="PRINTS" id="PR00080">
    <property type="entry name" value="SDRFAMILY"/>
</dbReference>
<evidence type="ECO:0000256" key="4">
    <source>
        <dbReference type="ARBA" id="ARBA00048508"/>
    </source>
</evidence>
<sequence>MASDSQELHSTNGKVDVENAAEVQMLRSQVADLQQELTVMTQRLTAADAARLAERAQLDELTAAMTDLRANYEEHAQLVASAEEAALNVQQGAAELDAMRKEQQALSQRIALLQGLLQARPPPAYHPASSLSLQSERDSEIELLRQQLGEFKVEARVGAAAIGASDGVAVMDMAGGGWAGRAAPSWNAPQQASSTRVGASNSGFSRAMGGDSELADVYRSGPPSANGNAPRLSAADVTKRHTAPGLLVLAGALGFSRAWRDLKRSLPKADLSIKEDVDDLANVVSSKIDVLVNNAGILTKSSALEGAHSSAAVSSSPDDWDKMMRVDLEAPMRLTHHLAPAMSEREGGGHIINISSVAGLEAMPGFAAYAAAKFGLTGFSKSTFEELRDKNVLVTTIYPGYVASEMTRDASVPRDKMIRPEDIAQAALLPFRMSDLACPTDIVVRPSHKLSPSGGD</sequence>
<dbReference type="GO" id="GO:0004316">
    <property type="term" value="F:3-oxoacyl-[acyl-carrier-protein] reductase (NADPH) activity"/>
    <property type="evidence" value="ECO:0007669"/>
    <property type="project" value="UniProtKB-EC"/>
</dbReference>
<dbReference type="KEGG" id="csl:COCSUDRAFT_66712"/>
<proteinExistence type="inferred from homology"/>
<evidence type="ECO:0000256" key="2">
    <source>
        <dbReference type="ARBA" id="ARBA00006484"/>
    </source>
</evidence>
<comment type="caution">
    <text evidence="8">The sequence shown here is derived from an EMBL/GenBank/DDBJ whole genome shotgun (WGS) entry which is preliminary data.</text>
</comment>
<dbReference type="Gene3D" id="3.40.50.720">
    <property type="entry name" value="NAD(P)-binding Rossmann-like Domain"/>
    <property type="match status" value="1"/>
</dbReference>
<dbReference type="Pfam" id="PF00106">
    <property type="entry name" value="adh_short"/>
    <property type="match status" value="1"/>
</dbReference>
<dbReference type="eggNOG" id="KOG0725">
    <property type="taxonomic scope" value="Eukaryota"/>
</dbReference>
<gene>
    <name evidence="8" type="ORF">COCSUDRAFT_66712</name>
</gene>
<protein>
    <recommendedName>
        <fullName evidence="3">3-oxoacyl-[acyl-carrier-protein] reductase</fullName>
        <ecNumber evidence="3">1.1.1.100</ecNumber>
    </recommendedName>
</protein>
<name>I0YTY4_COCSC</name>
<dbReference type="OrthoDB" id="505500at2759"/>
<dbReference type="STRING" id="574566.I0YTY4"/>
<feature type="region of interest" description="Disordered" evidence="7">
    <location>
        <begin position="184"/>
        <end position="203"/>
    </location>
</feature>
<keyword evidence="6" id="KW-0175">Coiled coil</keyword>
<feature type="compositionally biased region" description="Polar residues" evidence="7">
    <location>
        <begin position="187"/>
        <end position="203"/>
    </location>
</feature>
<organism evidence="8 9">
    <name type="scientific">Coccomyxa subellipsoidea (strain C-169)</name>
    <name type="common">Green microalga</name>
    <dbReference type="NCBI Taxonomy" id="574566"/>
    <lineage>
        <taxon>Eukaryota</taxon>
        <taxon>Viridiplantae</taxon>
        <taxon>Chlorophyta</taxon>
        <taxon>core chlorophytes</taxon>
        <taxon>Trebouxiophyceae</taxon>
        <taxon>Trebouxiophyceae incertae sedis</taxon>
        <taxon>Coccomyxaceae</taxon>
        <taxon>Coccomyxa</taxon>
        <taxon>Coccomyxa subellipsoidea</taxon>
    </lineage>
</organism>
<dbReference type="GeneID" id="17039838"/>
<dbReference type="EC" id="1.1.1.100" evidence="3"/>
<dbReference type="PRINTS" id="PR00081">
    <property type="entry name" value="GDHRDH"/>
</dbReference>
<dbReference type="Proteomes" id="UP000007264">
    <property type="component" value="Unassembled WGS sequence"/>
</dbReference>
<dbReference type="CDD" id="cd05233">
    <property type="entry name" value="SDR_c"/>
    <property type="match status" value="1"/>
</dbReference>
<reference evidence="8 9" key="1">
    <citation type="journal article" date="2012" name="Genome Biol.">
        <title>The genome of the polar eukaryotic microalga coccomyxa subellipsoidea reveals traits of cold adaptation.</title>
        <authorList>
            <person name="Blanc G."/>
            <person name="Agarkova I."/>
            <person name="Grimwood J."/>
            <person name="Kuo A."/>
            <person name="Brueggeman A."/>
            <person name="Dunigan D."/>
            <person name="Gurnon J."/>
            <person name="Ladunga I."/>
            <person name="Lindquist E."/>
            <person name="Lucas S."/>
            <person name="Pangilinan J."/>
            <person name="Proschold T."/>
            <person name="Salamov A."/>
            <person name="Schmutz J."/>
            <person name="Weeks D."/>
            <person name="Yamada T."/>
            <person name="Claverie J.M."/>
            <person name="Grigoriev I."/>
            <person name="Van Etten J."/>
            <person name="Lomsadze A."/>
            <person name="Borodovsky M."/>
        </authorList>
    </citation>
    <scope>NUCLEOTIDE SEQUENCE [LARGE SCALE GENOMIC DNA]</scope>
    <source>
        <strain evidence="8 9">C-169</strain>
    </source>
</reference>
<dbReference type="InterPro" id="IPR036291">
    <property type="entry name" value="NAD(P)-bd_dom_sf"/>
</dbReference>
<accession>I0YTY4</accession>
<comment type="catalytic activity">
    <reaction evidence="4">
        <text>a (3R)-hydroxyacyl-[ACP] + NADP(+) = a 3-oxoacyl-[ACP] + NADPH + H(+)</text>
        <dbReference type="Rhea" id="RHEA:17397"/>
        <dbReference type="Rhea" id="RHEA-COMP:9916"/>
        <dbReference type="Rhea" id="RHEA-COMP:9945"/>
        <dbReference type="ChEBI" id="CHEBI:15378"/>
        <dbReference type="ChEBI" id="CHEBI:57783"/>
        <dbReference type="ChEBI" id="CHEBI:58349"/>
        <dbReference type="ChEBI" id="CHEBI:78776"/>
        <dbReference type="ChEBI" id="CHEBI:78827"/>
        <dbReference type="EC" id="1.1.1.100"/>
    </reaction>
</comment>
<evidence type="ECO:0000256" key="7">
    <source>
        <dbReference type="SAM" id="MobiDB-lite"/>
    </source>
</evidence>
<dbReference type="PANTHER" id="PTHR42879:SF2">
    <property type="entry name" value="3-OXOACYL-[ACYL-CARRIER-PROTEIN] REDUCTASE FABG"/>
    <property type="match status" value="1"/>
</dbReference>
<dbReference type="AlphaFoldDB" id="I0YTY4"/>
<dbReference type="RefSeq" id="XP_005646397.1">
    <property type="nucleotide sequence ID" value="XM_005646340.1"/>
</dbReference>
<evidence type="ECO:0000313" key="8">
    <source>
        <dbReference type="EMBL" id="EIE21853.1"/>
    </source>
</evidence>
<comment type="similarity">
    <text evidence="2 5">Belongs to the short-chain dehydrogenases/reductases (SDR) family.</text>
</comment>
<feature type="coiled-coil region" evidence="6">
    <location>
        <begin position="23"/>
        <end position="102"/>
    </location>
</feature>
<comment type="pathway">
    <text evidence="1">Lipid metabolism; fatty acid biosynthesis.</text>
</comment>
<evidence type="ECO:0000256" key="3">
    <source>
        <dbReference type="ARBA" id="ARBA00012948"/>
    </source>
</evidence>